<dbReference type="Pfam" id="PF00293">
    <property type="entry name" value="NUDIX"/>
    <property type="match status" value="1"/>
</dbReference>
<evidence type="ECO:0000259" key="4">
    <source>
        <dbReference type="PROSITE" id="PS51462"/>
    </source>
</evidence>
<feature type="domain" description="Nudix hydrolase" evidence="4">
    <location>
        <begin position="30"/>
        <end position="165"/>
    </location>
</feature>
<evidence type="ECO:0000256" key="3">
    <source>
        <dbReference type="RuleBase" id="RU003476"/>
    </source>
</evidence>
<dbReference type="STRING" id="318167.Sfri_0760"/>
<dbReference type="InterPro" id="IPR000086">
    <property type="entry name" value="NUDIX_hydrolase_dom"/>
</dbReference>
<dbReference type="CDD" id="cd02883">
    <property type="entry name" value="NUDIX_Hydrolase"/>
    <property type="match status" value="1"/>
</dbReference>
<dbReference type="EMBL" id="CP000447">
    <property type="protein sequence ID" value="ABI70616.1"/>
    <property type="molecule type" value="Genomic_DNA"/>
</dbReference>
<dbReference type="PRINTS" id="PR00502">
    <property type="entry name" value="NUDIXFAMILY"/>
</dbReference>
<evidence type="ECO:0000256" key="2">
    <source>
        <dbReference type="ARBA" id="ARBA00022801"/>
    </source>
</evidence>
<dbReference type="InterPro" id="IPR015797">
    <property type="entry name" value="NUDIX_hydrolase-like_dom_sf"/>
</dbReference>
<reference evidence="5 6" key="1">
    <citation type="submission" date="2006-08" db="EMBL/GenBank/DDBJ databases">
        <title>Complete sequence of Shewanella frigidimarina NCIMB 400.</title>
        <authorList>
            <consortium name="US DOE Joint Genome Institute"/>
            <person name="Copeland A."/>
            <person name="Lucas S."/>
            <person name="Lapidus A."/>
            <person name="Barry K."/>
            <person name="Detter J.C."/>
            <person name="Glavina del Rio T."/>
            <person name="Hammon N."/>
            <person name="Israni S."/>
            <person name="Dalin E."/>
            <person name="Tice H."/>
            <person name="Pitluck S."/>
            <person name="Fredrickson J.K."/>
            <person name="Kolker E."/>
            <person name="McCuel L.A."/>
            <person name="DiChristina T."/>
            <person name="Nealson K.H."/>
            <person name="Newman D."/>
            <person name="Tiedje J.M."/>
            <person name="Zhou J."/>
            <person name="Romine M.F."/>
            <person name="Culley D.E."/>
            <person name="Serres M."/>
            <person name="Chertkov O."/>
            <person name="Brettin T."/>
            <person name="Bruce D."/>
            <person name="Han C."/>
            <person name="Tapia R."/>
            <person name="Gilna P."/>
            <person name="Schmutz J."/>
            <person name="Larimer F."/>
            <person name="Land M."/>
            <person name="Hauser L."/>
            <person name="Kyrpides N."/>
            <person name="Mikhailova N."/>
            <person name="Richardson P."/>
        </authorList>
    </citation>
    <scope>NUCLEOTIDE SEQUENCE [LARGE SCALE GENOMIC DNA]</scope>
    <source>
        <strain evidence="5 6">NCIMB 400</strain>
    </source>
</reference>
<dbReference type="AlphaFoldDB" id="Q087E9"/>
<dbReference type="HOGENOM" id="CLU_106692_0_0_6"/>
<sequence>MSPSIMRHLTTRYHSDTPADFVAANHQTMLTRLAARAIVMRNNQILMLYTQRYHDYSLPGGGVDVGEEIEQGLIRELQEETGAQQIRNINPFGLYEEYRPWQRDGYTSVNMLSYCFTCDIDSQLGGTQFEAHEINNGMIPVWIDIDEAIGHNLDTIANSSKKGLSIERETFLLKLIKQELLS</sequence>
<dbReference type="Gene3D" id="3.90.79.10">
    <property type="entry name" value="Nucleoside Triphosphate Pyrophosphohydrolase"/>
    <property type="match status" value="1"/>
</dbReference>
<keyword evidence="2 3" id="KW-0378">Hydrolase</keyword>
<organism evidence="5 6">
    <name type="scientific">Shewanella frigidimarina (strain NCIMB 400)</name>
    <dbReference type="NCBI Taxonomy" id="318167"/>
    <lineage>
        <taxon>Bacteria</taxon>
        <taxon>Pseudomonadati</taxon>
        <taxon>Pseudomonadota</taxon>
        <taxon>Gammaproteobacteria</taxon>
        <taxon>Alteromonadales</taxon>
        <taxon>Shewanellaceae</taxon>
        <taxon>Shewanella</taxon>
    </lineage>
</organism>
<accession>Q087E9</accession>
<dbReference type="GO" id="GO:0016787">
    <property type="term" value="F:hydrolase activity"/>
    <property type="evidence" value="ECO:0007669"/>
    <property type="project" value="UniProtKB-KW"/>
</dbReference>
<gene>
    <name evidence="5" type="ordered locus">Sfri_0760</name>
</gene>
<dbReference type="PROSITE" id="PS00893">
    <property type="entry name" value="NUDIX_BOX"/>
    <property type="match status" value="1"/>
</dbReference>
<keyword evidence="6" id="KW-1185">Reference proteome</keyword>
<dbReference type="KEGG" id="sfr:Sfri_0760"/>
<dbReference type="InterPro" id="IPR020084">
    <property type="entry name" value="NUDIX_hydrolase_CS"/>
</dbReference>
<dbReference type="Proteomes" id="UP000000684">
    <property type="component" value="Chromosome"/>
</dbReference>
<protein>
    <submittedName>
        <fullName evidence="5">NUDIX hydrolase</fullName>
    </submittedName>
</protein>
<proteinExistence type="inferred from homology"/>
<dbReference type="SUPFAM" id="SSF55811">
    <property type="entry name" value="Nudix"/>
    <property type="match status" value="1"/>
</dbReference>
<name>Q087E9_SHEFN</name>
<dbReference type="eggNOG" id="COG0494">
    <property type="taxonomic scope" value="Bacteria"/>
</dbReference>
<evidence type="ECO:0000256" key="1">
    <source>
        <dbReference type="ARBA" id="ARBA00001946"/>
    </source>
</evidence>
<dbReference type="PANTHER" id="PTHR43046">
    <property type="entry name" value="GDP-MANNOSE MANNOSYL HYDROLASE"/>
    <property type="match status" value="1"/>
</dbReference>
<evidence type="ECO:0000313" key="6">
    <source>
        <dbReference type="Proteomes" id="UP000000684"/>
    </source>
</evidence>
<dbReference type="InterPro" id="IPR020476">
    <property type="entry name" value="Nudix_hydrolase"/>
</dbReference>
<comment type="similarity">
    <text evidence="3">Belongs to the Nudix hydrolase family.</text>
</comment>
<evidence type="ECO:0000313" key="5">
    <source>
        <dbReference type="EMBL" id="ABI70616.1"/>
    </source>
</evidence>
<comment type="cofactor">
    <cofactor evidence="1">
        <name>Mg(2+)</name>
        <dbReference type="ChEBI" id="CHEBI:18420"/>
    </cofactor>
</comment>
<dbReference type="PROSITE" id="PS51462">
    <property type="entry name" value="NUDIX"/>
    <property type="match status" value="1"/>
</dbReference>
<dbReference type="PANTHER" id="PTHR43046:SF15">
    <property type="entry name" value="MUTT_NUDIX FAMILY PROTEIN"/>
    <property type="match status" value="1"/>
</dbReference>